<evidence type="ECO:0000313" key="2">
    <source>
        <dbReference type="Proteomes" id="UP000259273"/>
    </source>
</evidence>
<evidence type="ECO:0000313" key="1">
    <source>
        <dbReference type="EMBL" id="HAN28169.1"/>
    </source>
</evidence>
<protein>
    <submittedName>
        <fullName evidence="1">Uncharacterized protein</fullName>
    </submittedName>
</protein>
<proteinExistence type="predicted"/>
<dbReference type="Proteomes" id="UP000259273">
    <property type="component" value="Unassembled WGS sequence"/>
</dbReference>
<dbReference type="STRING" id="1121937.GCA_000423125_00805"/>
<comment type="caution">
    <text evidence="1">The sequence shown here is derived from an EMBL/GenBank/DDBJ whole genome shotgun (WGS) entry which is preliminary data.</text>
</comment>
<dbReference type="EMBL" id="DMND01000145">
    <property type="protein sequence ID" value="HAN28169.1"/>
    <property type="molecule type" value="Genomic_DNA"/>
</dbReference>
<organism evidence="1 2">
    <name type="scientific">Haliea salexigens</name>
    <dbReference type="NCBI Taxonomy" id="287487"/>
    <lineage>
        <taxon>Bacteria</taxon>
        <taxon>Pseudomonadati</taxon>
        <taxon>Pseudomonadota</taxon>
        <taxon>Gammaproteobacteria</taxon>
        <taxon>Cellvibrionales</taxon>
        <taxon>Halieaceae</taxon>
        <taxon>Haliea</taxon>
    </lineage>
</organism>
<accession>A0A3C1KN82</accession>
<name>A0A3C1KN82_9GAMM</name>
<dbReference type="AlphaFoldDB" id="A0A3C1KN82"/>
<reference evidence="1 2" key="1">
    <citation type="journal article" date="2018" name="Nat. Biotechnol.">
        <title>A standardized bacterial taxonomy based on genome phylogeny substantially revises the tree of life.</title>
        <authorList>
            <person name="Parks D.H."/>
            <person name="Chuvochina M."/>
            <person name="Waite D.W."/>
            <person name="Rinke C."/>
            <person name="Skarshewski A."/>
            <person name="Chaumeil P.A."/>
            <person name="Hugenholtz P."/>
        </authorList>
    </citation>
    <scope>NUCLEOTIDE SEQUENCE [LARGE SCALE GENOMIC DNA]</scope>
    <source>
        <strain evidence="1">UBA9158</strain>
    </source>
</reference>
<gene>
    <name evidence="1" type="ORF">DCP75_10710</name>
</gene>
<sequence>MTDELEARRFRLISGVFYPDEASQLLMTLIEDKISFHQRNNWSRRERFGETDTASAGRISELRQTKTDLAALVEEAEAAGMTLSISGNIDITLTPK</sequence>